<organism evidence="18 19">
    <name type="scientific">Bordetella genomosp. 5</name>
    <dbReference type="NCBI Taxonomy" id="1395608"/>
    <lineage>
        <taxon>Bacteria</taxon>
        <taxon>Pseudomonadati</taxon>
        <taxon>Pseudomonadota</taxon>
        <taxon>Betaproteobacteria</taxon>
        <taxon>Burkholderiales</taxon>
        <taxon>Alcaligenaceae</taxon>
        <taxon>Bordetella</taxon>
    </lineage>
</organism>
<reference evidence="18 19" key="1">
    <citation type="submission" date="2017-05" db="EMBL/GenBank/DDBJ databases">
        <title>Complete and WGS of Bordetella genogroups.</title>
        <authorList>
            <person name="Spilker T."/>
            <person name="LiPuma J."/>
        </authorList>
    </citation>
    <scope>NUCLEOTIDE SEQUENCE [LARGE SCALE GENOMIC DNA]</scope>
    <source>
        <strain evidence="18 19">AU10456</strain>
    </source>
</reference>
<keyword evidence="10 15" id="KW-0798">TonB box</keyword>
<dbReference type="Pfam" id="PF07715">
    <property type="entry name" value="Plug"/>
    <property type="match status" value="1"/>
</dbReference>
<dbReference type="Pfam" id="PF00593">
    <property type="entry name" value="TonB_dep_Rec_b-barrel"/>
    <property type="match status" value="1"/>
</dbReference>
<evidence type="ECO:0000256" key="5">
    <source>
        <dbReference type="ARBA" id="ARBA00022496"/>
    </source>
</evidence>
<dbReference type="Gene3D" id="2.40.170.20">
    <property type="entry name" value="TonB-dependent receptor, beta-barrel domain"/>
    <property type="match status" value="1"/>
</dbReference>
<evidence type="ECO:0000256" key="11">
    <source>
        <dbReference type="ARBA" id="ARBA00023136"/>
    </source>
</evidence>
<protein>
    <recommendedName>
        <fullName evidence="17">Secretin/TonB short N-terminal domain-containing protein</fullName>
    </recommendedName>
</protein>
<evidence type="ECO:0000256" key="14">
    <source>
        <dbReference type="PROSITE-ProRule" id="PRU01360"/>
    </source>
</evidence>
<dbReference type="Gene3D" id="3.55.50.30">
    <property type="match status" value="1"/>
</dbReference>
<dbReference type="InterPro" id="IPR012910">
    <property type="entry name" value="Plug_dom"/>
</dbReference>
<feature type="region of interest" description="Disordered" evidence="16">
    <location>
        <begin position="1"/>
        <end position="20"/>
    </location>
</feature>
<dbReference type="FunFam" id="2.170.130.10:FF:000010">
    <property type="entry name" value="Ferripyoverdine receptor"/>
    <property type="match status" value="1"/>
</dbReference>
<evidence type="ECO:0000313" key="19">
    <source>
        <dbReference type="Proteomes" id="UP000216913"/>
    </source>
</evidence>
<name>A0A261TX09_9BORD</name>
<evidence type="ECO:0000256" key="2">
    <source>
        <dbReference type="ARBA" id="ARBA00009810"/>
    </source>
</evidence>
<keyword evidence="12" id="KW-0675">Receptor</keyword>
<dbReference type="RefSeq" id="WP_094798939.1">
    <property type="nucleotide sequence ID" value="NZ_NEVP01000003.1"/>
</dbReference>
<dbReference type="InterPro" id="IPR000531">
    <property type="entry name" value="Beta-barrel_TonB"/>
</dbReference>
<evidence type="ECO:0000256" key="9">
    <source>
        <dbReference type="ARBA" id="ARBA00023065"/>
    </source>
</evidence>
<keyword evidence="7" id="KW-0732">Signal</keyword>
<dbReference type="PANTHER" id="PTHR32552">
    <property type="entry name" value="FERRICHROME IRON RECEPTOR-RELATED"/>
    <property type="match status" value="1"/>
</dbReference>
<keyword evidence="8" id="KW-0408">Iron</keyword>
<dbReference type="CDD" id="cd01347">
    <property type="entry name" value="ligand_gated_channel"/>
    <property type="match status" value="1"/>
</dbReference>
<keyword evidence="6 14" id="KW-0812">Transmembrane</keyword>
<dbReference type="PROSITE" id="PS52016">
    <property type="entry name" value="TONB_DEPENDENT_REC_3"/>
    <property type="match status" value="1"/>
</dbReference>
<keyword evidence="9" id="KW-0406">Ion transport</keyword>
<dbReference type="InterPro" id="IPR037066">
    <property type="entry name" value="Plug_dom_sf"/>
</dbReference>
<evidence type="ECO:0000259" key="17">
    <source>
        <dbReference type="SMART" id="SM00965"/>
    </source>
</evidence>
<keyword evidence="13 14" id="KW-0998">Cell outer membrane</keyword>
<dbReference type="InterPro" id="IPR010105">
    <property type="entry name" value="TonB_sidphr_rcpt"/>
</dbReference>
<keyword evidence="5" id="KW-0410">Iron transport</keyword>
<evidence type="ECO:0000256" key="15">
    <source>
        <dbReference type="RuleBase" id="RU003357"/>
    </source>
</evidence>
<dbReference type="InterPro" id="IPR011662">
    <property type="entry name" value="Secretin/TonB_short_N"/>
</dbReference>
<proteinExistence type="inferred from homology"/>
<keyword evidence="11 14" id="KW-0472">Membrane</keyword>
<dbReference type="EMBL" id="NEVP01000003">
    <property type="protein sequence ID" value="OZI54216.1"/>
    <property type="molecule type" value="Genomic_DNA"/>
</dbReference>
<evidence type="ECO:0000256" key="10">
    <source>
        <dbReference type="ARBA" id="ARBA00023077"/>
    </source>
</evidence>
<dbReference type="PANTHER" id="PTHR32552:SF74">
    <property type="entry name" value="HYDROXAMATE SIDEROPHORE RECEPTOR FHUE"/>
    <property type="match status" value="1"/>
</dbReference>
<dbReference type="Proteomes" id="UP000216913">
    <property type="component" value="Unassembled WGS sequence"/>
</dbReference>
<dbReference type="GO" id="GO:0015344">
    <property type="term" value="F:siderophore uptake transmembrane transporter activity"/>
    <property type="evidence" value="ECO:0007669"/>
    <property type="project" value="TreeGrafter"/>
</dbReference>
<dbReference type="SUPFAM" id="SSF56935">
    <property type="entry name" value="Porins"/>
    <property type="match status" value="1"/>
</dbReference>
<dbReference type="InterPro" id="IPR036942">
    <property type="entry name" value="Beta-barrel_TonB_sf"/>
</dbReference>
<dbReference type="GO" id="GO:0009279">
    <property type="term" value="C:cell outer membrane"/>
    <property type="evidence" value="ECO:0007669"/>
    <property type="project" value="UniProtKB-SubCell"/>
</dbReference>
<evidence type="ECO:0000256" key="1">
    <source>
        <dbReference type="ARBA" id="ARBA00004571"/>
    </source>
</evidence>
<evidence type="ECO:0000256" key="4">
    <source>
        <dbReference type="ARBA" id="ARBA00022452"/>
    </source>
</evidence>
<evidence type="ECO:0000256" key="6">
    <source>
        <dbReference type="ARBA" id="ARBA00022692"/>
    </source>
</evidence>
<dbReference type="GO" id="GO:0038023">
    <property type="term" value="F:signaling receptor activity"/>
    <property type="evidence" value="ECO:0007669"/>
    <property type="project" value="InterPro"/>
</dbReference>
<dbReference type="GO" id="GO:0015891">
    <property type="term" value="P:siderophore transport"/>
    <property type="evidence" value="ECO:0007669"/>
    <property type="project" value="InterPro"/>
</dbReference>
<dbReference type="InterPro" id="IPR039426">
    <property type="entry name" value="TonB-dep_rcpt-like"/>
</dbReference>
<keyword evidence="19" id="KW-1185">Reference proteome</keyword>
<dbReference type="AlphaFoldDB" id="A0A261TX09"/>
<dbReference type="Gene3D" id="2.170.130.10">
    <property type="entry name" value="TonB-dependent receptor, plug domain"/>
    <property type="match status" value="1"/>
</dbReference>
<dbReference type="Pfam" id="PF07660">
    <property type="entry name" value="STN"/>
    <property type="match status" value="1"/>
</dbReference>
<comment type="subcellular location">
    <subcellularLocation>
        <location evidence="1 14">Cell outer membrane</location>
        <topology evidence="1 14">Multi-pass membrane protein</topology>
    </subcellularLocation>
</comment>
<evidence type="ECO:0000256" key="8">
    <source>
        <dbReference type="ARBA" id="ARBA00023004"/>
    </source>
</evidence>
<sequence length="836" mass="90738">MPHDINTRRRGASPATRSSSSFHRLFRPTVLAALLAGPAFGALVAPVSAQQAAPAAREFHIGAGTLDQVLGQFGTTANVLIAIDPALTQGKRSAGLEGRHSVEQGLARVLQGTGLLAVAEGPGKYRLRPDPGQGGVAVMPTLTVSGRHADQVVTEGDRSYGTPAIMLGKRTQSLQEIPQSVSVVTRQLLDDRAITSLGEAMEITPGITVQDTNSYERAYYSRGYKIENIQFDGVPTQSGSGFLTQPDMAIYDHVEVLRGPAGLYNGAGEPGGTVNLVRKRPTPEFAVSGKVSAGSWNNYRGEFDVGGPLNQSGSVRGRMVAAYQDKDEFYDISNTQRSVFYGIVEADITPDTVASAGLSYERNRMTPFYGGLPRFSDGGDIGLPRDTFFNAAWSRARFERTTVFADLSHRFNDDWRLRLAATRAHERSQDYSGSAFGTVNRATGLGATLSAFDQTGSSVQHAIDASIEGSFHALGQRHDVLLGANYWERDYDSTSALYTPDNPRVNVYDFDPRDYSDFPTRLARTPSRSNAVTEQGGLYGSLRLSLADPLKLTLGGRLSNYRSSSQNRVTGVTTRAKDSGEFTPYGALSYDITPDWTTYVSYTEIFRSQATSYKSDGSPLDPATGENYEIGLKGTMLDGRLNGSVALFRTIEDGRSQSDPNAPAPCLGSPTGGACFVNDGKVRSQGFELELTGSITPSWNVIAGYTFNTTKYLRDRTATGAASANEGGTYSTFTPRHIFRVWSNYRLPGDWNAIEVGGGVRLQSANYKTVNALRLEQGGYAIWDGRIGYRINRNLQAALNVNNIFDKKYYRTVGSLNGSNWYGEPRSVMLTLTAQY</sequence>
<keyword evidence="4 14" id="KW-1134">Transmembrane beta strand</keyword>
<comment type="caution">
    <text evidence="18">The sequence shown here is derived from an EMBL/GenBank/DDBJ whole genome shotgun (WGS) entry which is preliminary data.</text>
</comment>
<evidence type="ECO:0000313" key="18">
    <source>
        <dbReference type="EMBL" id="OZI54216.1"/>
    </source>
</evidence>
<evidence type="ECO:0000256" key="13">
    <source>
        <dbReference type="ARBA" id="ARBA00023237"/>
    </source>
</evidence>
<dbReference type="SMART" id="SM00965">
    <property type="entry name" value="STN"/>
    <property type="match status" value="1"/>
</dbReference>
<evidence type="ECO:0000256" key="16">
    <source>
        <dbReference type="SAM" id="MobiDB-lite"/>
    </source>
</evidence>
<evidence type="ECO:0000256" key="12">
    <source>
        <dbReference type="ARBA" id="ARBA00023170"/>
    </source>
</evidence>
<keyword evidence="3 14" id="KW-0813">Transport</keyword>
<evidence type="ECO:0000256" key="7">
    <source>
        <dbReference type="ARBA" id="ARBA00022729"/>
    </source>
</evidence>
<accession>A0A261TX09</accession>
<dbReference type="OrthoDB" id="8533686at2"/>
<evidence type="ECO:0000256" key="3">
    <source>
        <dbReference type="ARBA" id="ARBA00022448"/>
    </source>
</evidence>
<feature type="domain" description="Secretin/TonB short N-terminal" evidence="17">
    <location>
        <begin position="79"/>
        <end position="130"/>
    </location>
</feature>
<comment type="similarity">
    <text evidence="2 14 15">Belongs to the TonB-dependent receptor family.</text>
</comment>
<dbReference type="NCBIfam" id="TIGR01783">
    <property type="entry name" value="TonB-siderophor"/>
    <property type="match status" value="1"/>
</dbReference>
<gene>
    <name evidence="18" type="ORF">CAL25_05395</name>
</gene>